<evidence type="ECO:0000256" key="1">
    <source>
        <dbReference type="SAM" id="Phobius"/>
    </source>
</evidence>
<reference evidence="2" key="1">
    <citation type="submission" date="2021-04" db="EMBL/GenBank/DDBJ databases">
        <authorList>
            <person name="Rodrigo-Torres L."/>
            <person name="Arahal R. D."/>
            <person name="Lucena T."/>
        </authorList>
    </citation>
    <scope>NUCLEOTIDE SEQUENCE</scope>
    <source>
        <strain evidence="2">CECT 9275</strain>
    </source>
</reference>
<name>A0A916J8R3_9BACT</name>
<keyword evidence="1" id="KW-1133">Transmembrane helix</keyword>
<feature type="transmembrane region" description="Helical" evidence="1">
    <location>
        <begin position="29"/>
        <end position="49"/>
    </location>
</feature>
<evidence type="ECO:0000313" key="3">
    <source>
        <dbReference type="Proteomes" id="UP000680038"/>
    </source>
</evidence>
<dbReference type="Proteomes" id="UP000680038">
    <property type="component" value="Unassembled WGS sequence"/>
</dbReference>
<gene>
    <name evidence="2" type="ORF">DYBT9275_00851</name>
</gene>
<protein>
    <submittedName>
        <fullName evidence="2">Uncharacterized protein</fullName>
    </submittedName>
</protein>
<dbReference type="EMBL" id="CAJRAF010000001">
    <property type="protein sequence ID" value="CAG4991897.1"/>
    <property type="molecule type" value="Genomic_DNA"/>
</dbReference>
<organism evidence="2 3">
    <name type="scientific">Dyadobacter helix</name>
    <dbReference type="NCBI Taxonomy" id="2822344"/>
    <lineage>
        <taxon>Bacteria</taxon>
        <taxon>Pseudomonadati</taxon>
        <taxon>Bacteroidota</taxon>
        <taxon>Cytophagia</taxon>
        <taxon>Cytophagales</taxon>
        <taxon>Spirosomataceae</taxon>
        <taxon>Dyadobacter</taxon>
    </lineage>
</organism>
<keyword evidence="1" id="KW-0472">Membrane</keyword>
<feature type="transmembrane region" description="Helical" evidence="1">
    <location>
        <begin position="5"/>
        <end position="23"/>
    </location>
</feature>
<keyword evidence="3" id="KW-1185">Reference proteome</keyword>
<dbReference type="AlphaFoldDB" id="A0A916J8R3"/>
<proteinExistence type="predicted"/>
<feature type="transmembrane region" description="Helical" evidence="1">
    <location>
        <begin position="90"/>
        <end position="113"/>
    </location>
</feature>
<keyword evidence="1" id="KW-0812">Transmembrane</keyword>
<feature type="transmembrane region" description="Helical" evidence="1">
    <location>
        <begin position="61"/>
        <end position="84"/>
    </location>
</feature>
<evidence type="ECO:0000313" key="2">
    <source>
        <dbReference type="EMBL" id="CAG4991897.1"/>
    </source>
</evidence>
<accession>A0A916J8R3</accession>
<sequence length="119" mass="14187">MLRTVYATISIGIVLFLVQHFFNPAWIHYQIWYILAFFLGVSFLIHRLMEYGLRDNSKKFVSFYLTTIVGRLILSIIFIALFLYNGLTDSFIFVINFFALYLFYTGFEIYGLYCNLRRD</sequence>
<comment type="caution">
    <text evidence="2">The sequence shown here is derived from an EMBL/GenBank/DDBJ whole genome shotgun (WGS) entry which is preliminary data.</text>
</comment>